<sequence length="198" mass="22832">MNREIKGRKKFEDINLVCLGIGSMASSMNSQVQFALLSLILEFLLIEPQRVQIFEPIFQENDIQLIQEVGFNLITNNIGRHKAESPTLFYMPHCPEGLYNNLLLENWTMEHLPNVLVFGNSFNYYHHKRDLTTGMMIIKAARYYQEFSLGDYLNDQYLELAFSNTSLHIPSAKTLRDNTNSNFWSQKGNLVTGSEVIC</sequence>
<evidence type="ECO:0000259" key="2">
    <source>
        <dbReference type="Pfam" id="PF07985"/>
    </source>
</evidence>
<proteinExistence type="inferred from homology"/>
<dbReference type="PANTHER" id="PTHR28626:SF3">
    <property type="entry name" value="SRR1-LIKE PROTEIN"/>
    <property type="match status" value="1"/>
</dbReference>
<dbReference type="EMBL" id="GIBP01007976">
    <property type="protein sequence ID" value="NDV36945.1"/>
    <property type="molecule type" value="Transcribed_RNA"/>
</dbReference>
<name>A0A6B2LIX5_9EUKA</name>
<dbReference type="GO" id="GO:0005634">
    <property type="term" value="C:nucleus"/>
    <property type="evidence" value="ECO:0007669"/>
    <property type="project" value="TreeGrafter"/>
</dbReference>
<dbReference type="InterPro" id="IPR040044">
    <property type="entry name" value="SRR1L"/>
</dbReference>
<dbReference type="PANTHER" id="PTHR28626">
    <property type="entry name" value="SRR1-LIKE PROTEIN"/>
    <property type="match status" value="1"/>
</dbReference>
<dbReference type="Pfam" id="PF07985">
    <property type="entry name" value="SRR1"/>
    <property type="match status" value="1"/>
</dbReference>
<organism evidence="3">
    <name type="scientific">Arcella intermedia</name>
    <dbReference type="NCBI Taxonomy" id="1963864"/>
    <lineage>
        <taxon>Eukaryota</taxon>
        <taxon>Amoebozoa</taxon>
        <taxon>Tubulinea</taxon>
        <taxon>Elardia</taxon>
        <taxon>Arcellinida</taxon>
        <taxon>Sphaerothecina</taxon>
        <taxon>Arcellidae</taxon>
        <taxon>Arcella</taxon>
    </lineage>
</organism>
<reference evidence="3" key="1">
    <citation type="journal article" date="2020" name="J. Eukaryot. Microbiol.">
        <title>De novo Sequencing, Assembly and Annotation of the Transcriptome for the Free-Living Testate Amoeba Arcella intermedia.</title>
        <authorList>
            <person name="Ribeiro G.M."/>
            <person name="Porfirio-Sousa A.L."/>
            <person name="Maurer-Alcala X.X."/>
            <person name="Katz L.A."/>
            <person name="Lahr D.J.G."/>
        </authorList>
    </citation>
    <scope>NUCLEOTIDE SEQUENCE</scope>
</reference>
<accession>A0A6B2LIX5</accession>
<evidence type="ECO:0000256" key="1">
    <source>
        <dbReference type="ARBA" id="ARBA00009856"/>
    </source>
</evidence>
<dbReference type="InterPro" id="IPR012942">
    <property type="entry name" value="SRR1-like"/>
</dbReference>
<dbReference type="GO" id="GO:0005737">
    <property type="term" value="C:cytoplasm"/>
    <property type="evidence" value="ECO:0007669"/>
    <property type="project" value="TreeGrafter"/>
</dbReference>
<comment type="similarity">
    <text evidence="1">Belongs to the SRR1 family.</text>
</comment>
<dbReference type="AlphaFoldDB" id="A0A6B2LIX5"/>
<protein>
    <recommendedName>
        <fullName evidence="2">SRR1-like domain-containing protein</fullName>
    </recommendedName>
</protein>
<feature type="domain" description="SRR1-like" evidence="2">
    <location>
        <begin position="15"/>
        <end position="169"/>
    </location>
</feature>
<evidence type="ECO:0000313" key="3">
    <source>
        <dbReference type="EMBL" id="NDV36945.1"/>
    </source>
</evidence>